<sequence length="161" mass="18458">MYKLLLLLLMMGIWLWGGALQIDEEMAVQALFQGKHAVNRAVHAAAQQLDEAALAAGRFRIDEKRAAEEALRYLQANLRLDTNGQPLPGSYWRDRVDVLAFEIVNADRTFPYTYRNEQYGYEVTLQRPGVVMIIRLQYPRIFSVLEPIEWEVKGAAELVYG</sequence>
<evidence type="ECO:0000313" key="1">
    <source>
        <dbReference type="EMBL" id="GIQ64768.1"/>
    </source>
</evidence>
<name>A0ABQ4N980_9BACL</name>
<protein>
    <submittedName>
        <fullName evidence="1">Uncharacterized protein</fullName>
    </submittedName>
</protein>
<dbReference type="RefSeq" id="WP_062495314.1">
    <property type="nucleotide sequence ID" value="NZ_BOVJ01000106.1"/>
</dbReference>
<evidence type="ECO:0000313" key="2">
    <source>
        <dbReference type="Proteomes" id="UP000680304"/>
    </source>
</evidence>
<dbReference type="Proteomes" id="UP000680304">
    <property type="component" value="Unassembled WGS sequence"/>
</dbReference>
<accession>A0ABQ4N980</accession>
<organism evidence="1 2">
    <name type="scientific">Paenibacillus cisolokensis</name>
    <dbReference type="NCBI Taxonomy" id="1658519"/>
    <lineage>
        <taxon>Bacteria</taxon>
        <taxon>Bacillati</taxon>
        <taxon>Bacillota</taxon>
        <taxon>Bacilli</taxon>
        <taxon>Bacillales</taxon>
        <taxon>Paenibacillaceae</taxon>
        <taxon>Paenibacillus</taxon>
    </lineage>
</organism>
<keyword evidence="2" id="KW-1185">Reference proteome</keyword>
<gene>
    <name evidence="1" type="ORF">PACILC2_33360</name>
</gene>
<proteinExistence type="predicted"/>
<comment type="caution">
    <text evidence="1">The sequence shown here is derived from an EMBL/GenBank/DDBJ whole genome shotgun (WGS) entry which is preliminary data.</text>
</comment>
<dbReference type="EMBL" id="BOVJ01000106">
    <property type="protein sequence ID" value="GIQ64768.1"/>
    <property type="molecule type" value="Genomic_DNA"/>
</dbReference>
<reference evidence="1 2" key="1">
    <citation type="submission" date="2021-04" db="EMBL/GenBank/DDBJ databases">
        <title>Draft genome sequence of Paenibacillus cisolokensis, LC2-13A.</title>
        <authorList>
            <person name="Uke A."/>
            <person name="Chhe C."/>
            <person name="Baramee S."/>
            <person name="Kosugi A."/>
        </authorList>
    </citation>
    <scope>NUCLEOTIDE SEQUENCE [LARGE SCALE GENOMIC DNA]</scope>
    <source>
        <strain evidence="1 2">LC2-13A</strain>
    </source>
</reference>